<dbReference type="Pfam" id="PF01138">
    <property type="entry name" value="RNase_PH"/>
    <property type="match status" value="1"/>
</dbReference>
<keyword evidence="4" id="KW-0963">Cytoplasm</keyword>
<dbReference type="EMBL" id="CM032191">
    <property type="protein sequence ID" value="KAG7085833.1"/>
    <property type="molecule type" value="Genomic_DNA"/>
</dbReference>
<keyword evidence="5" id="KW-0271">Exosome</keyword>
<evidence type="ECO:0000256" key="5">
    <source>
        <dbReference type="ARBA" id="ARBA00022835"/>
    </source>
</evidence>
<protein>
    <recommendedName>
        <fullName evidence="6">Ribosomal RNA-processing protein 42</fullName>
    </recommendedName>
</protein>
<dbReference type="GO" id="GO:0000176">
    <property type="term" value="C:nuclear exosome (RNase complex)"/>
    <property type="evidence" value="ECO:0007669"/>
    <property type="project" value="UniProtKB-ARBA"/>
</dbReference>
<dbReference type="OrthoDB" id="272245at2759"/>
<proteinExistence type="inferred from homology"/>
<evidence type="ECO:0000256" key="4">
    <source>
        <dbReference type="ARBA" id="ARBA00022490"/>
    </source>
</evidence>
<dbReference type="RefSeq" id="XP_043002304.1">
    <property type="nucleotide sequence ID" value="XM_043160348.1"/>
</dbReference>
<dbReference type="GeneID" id="66072446"/>
<dbReference type="Gene3D" id="3.30.230.70">
    <property type="entry name" value="GHMP Kinase, N-terminal domain"/>
    <property type="match status" value="1"/>
</dbReference>
<dbReference type="SUPFAM" id="SSF54211">
    <property type="entry name" value="Ribosomal protein S5 domain 2-like"/>
    <property type="match status" value="1"/>
</dbReference>
<reference evidence="8" key="1">
    <citation type="journal article" date="2021" name="Genome Biol. Evol.">
        <title>The assembled and annotated genome of the fairy-ring fungus Marasmius oreades.</title>
        <authorList>
            <person name="Hiltunen M."/>
            <person name="Ament-Velasquez S.L."/>
            <person name="Johannesson H."/>
        </authorList>
    </citation>
    <scope>NUCLEOTIDE SEQUENCE</scope>
    <source>
        <strain evidence="8">03SP1</strain>
    </source>
</reference>
<evidence type="ECO:0000256" key="1">
    <source>
        <dbReference type="ARBA" id="ARBA00004496"/>
    </source>
</evidence>
<dbReference type="InterPro" id="IPR020568">
    <property type="entry name" value="Ribosomal_Su5_D2-typ_SF"/>
</dbReference>
<dbReference type="InterPro" id="IPR036345">
    <property type="entry name" value="ExoRNase_PH_dom2_sf"/>
</dbReference>
<keyword evidence="9" id="KW-1185">Reference proteome</keyword>
<dbReference type="GO" id="GO:0071035">
    <property type="term" value="P:nuclear polyadenylation-dependent rRNA catabolic process"/>
    <property type="evidence" value="ECO:0007669"/>
    <property type="project" value="TreeGrafter"/>
</dbReference>
<evidence type="ECO:0000256" key="6">
    <source>
        <dbReference type="ARBA" id="ARBA00042523"/>
    </source>
</evidence>
<dbReference type="GO" id="GO:0034473">
    <property type="term" value="P:U1 snRNA 3'-end processing"/>
    <property type="evidence" value="ECO:0007669"/>
    <property type="project" value="TreeGrafter"/>
</dbReference>
<dbReference type="GO" id="GO:0071028">
    <property type="term" value="P:nuclear mRNA surveillance"/>
    <property type="evidence" value="ECO:0007669"/>
    <property type="project" value="TreeGrafter"/>
</dbReference>
<comment type="similarity">
    <text evidence="3">Belongs to the RNase PH family.</text>
</comment>
<dbReference type="AlphaFoldDB" id="A0A9P7UKH5"/>
<dbReference type="GO" id="GO:0000177">
    <property type="term" value="C:cytoplasmic exosome (RNase complex)"/>
    <property type="evidence" value="ECO:0007669"/>
    <property type="project" value="TreeGrafter"/>
</dbReference>
<feature type="domain" description="Exoribonuclease phosphorolytic" evidence="7">
    <location>
        <begin position="33"/>
        <end position="177"/>
    </location>
</feature>
<dbReference type="GO" id="GO:0035925">
    <property type="term" value="F:mRNA 3'-UTR AU-rich region binding"/>
    <property type="evidence" value="ECO:0007669"/>
    <property type="project" value="TreeGrafter"/>
</dbReference>
<dbReference type="GO" id="GO:0016075">
    <property type="term" value="P:rRNA catabolic process"/>
    <property type="evidence" value="ECO:0007669"/>
    <property type="project" value="TreeGrafter"/>
</dbReference>
<dbReference type="InterPro" id="IPR001247">
    <property type="entry name" value="ExoRNase_PH_dom1"/>
</dbReference>
<dbReference type="SUPFAM" id="SSF55666">
    <property type="entry name" value="Ribonuclease PH domain 2-like"/>
    <property type="match status" value="1"/>
</dbReference>
<dbReference type="InterPro" id="IPR027408">
    <property type="entry name" value="PNPase/RNase_PH_dom_sf"/>
</dbReference>
<evidence type="ECO:0000313" key="8">
    <source>
        <dbReference type="EMBL" id="KAG7085833.1"/>
    </source>
</evidence>
<dbReference type="GO" id="GO:0071038">
    <property type="term" value="P:TRAMP-dependent tRNA surveillance pathway"/>
    <property type="evidence" value="ECO:0007669"/>
    <property type="project" value="TreeGrafter"/>
</dbReference>
<dbReference type="GO" id="GO:0000467">
    <property type="term" value="P:exonucleolytic trimming to generate mature 3'-end of 5.8S rRNA from tricistronic rRNA transcript (SSU-rRNA, 5.8S rRNA, LSU-rRNA)"/>
    <property type="evidence" value="ECO:0007669"/>
    <property type="project" value="TreeGrafter"/>
</dbReference>
<comment type="caution">
    <text evidence="8">The sequence shown here is derived from an EMBL/GenBank/DDBJ whole genome shotgun (WGS) entry which is preliminary data.</text>
</comment>
<dbReference type="InterPro" id="IPR050590">
    <property type="entry name" value="Exosome_comp_Rrp42_subfam"/>
</dbReference>
<dbReference type="PANTHER" id="PTHR11097">
    <property type="entry name" value="EXOSOME COMPLEX EXONUCLEASE RIBOSOMAL RNA PROCESSING PROTEIN"/>
    <property type="match status" value="1"/>
</dbReference>
<dbReference type="Proteomes" id="UP001049176">
    <property type="component" value="Chromosome 11"/>
</dbReference>
<organism evidence="8 9">
    <name type="scientific">Marasmius oreades</name>
    <name type="common">fairy-ring Marasmius</name>
    <dbReference type="NCBI Taxonomy" id="181124"/>
    <lineage>
        <taxon>Eukaryota</taxon>
        <taxon>Fungi</taxon>
        <taxon>Dikarya</taxon>
        <taxon>Basidiomycota</taxon>
        <taxon>Agaricomycotina</taxon>
        <taxon>Agaricomycetes</taxon>
        <taxon>Agaricomycetidae</taxon>
        <taxon>Agaricales</taxon>
        <taxon>Marasmiineae</taxon>
        <taxon>Marasmiaceae</taxon>
        <taxon>Marasmius</taxon>
    </lineage>
</organism>
<dbReference type="GO" id="GO:0005730">
    <property type="term" value="C:nucleolus"/>
    <property type="evidence" value="ECO:0007669"/>
    <property type="project" value="UniProtKB-SubCell"/>
</dbReference>
<name>A0A9P7UKH5_9AGAR</name>
<sequence>MALVSVSKAEKSYIQAGILASPAHRLDGRSLHDFRSIALETGVAPLANGSARLKIGRNPQDGSGGTEVLAAVKLEVENVEGGTGGVDGGRIVCSVSCSPSAYPNISSGALDDLQHDYTDVINQTLSHPSLHPANLGILPRKKSWLLNLDIVVLADAGNIYDALFMSARAALWDTKVPRTRSIEYKARKSGPSAKDKDMVGGSGDMDVDQDTVSGFDTRHTSGAIDFELPDYWDEGEILDGRNRWPLCVSLNLIPPAHFLDATLQEEASASIRVLLMFSFASPGQPTLQGMRMLGPGELSMASLKALIKEGGKYANEMHSALTSKLRDEDLRRNQKAREKFALGNLWVYIKCASNPVLKIITQLARNGLYGRASMEYRIC</sequence>
<evidence type="ECO:0000256" key="2">
    <source>
        <dbReference type="ARBA" id="ARBA00004604"/>
    </source>
</evidence>
<gene>
    <name evidence="8" type="ORF">E1B28_003370</name>
</gene>
<accession>A0A9P7UKH5</accession>
<dbReference type="GO" id="GO:0034476">
    <property type="term" value="P:U5 snRNA 3'-end processing"/>
    <property type="evidence" value="ECO:0007669"/>
    <property type="project" value="TreeGrafter"/>
</dbReference>
<dbReference type="GO" id="GO:0034475">
    <property type="term" value="P:U4 snRNA 3'-end processing"/>
    <property type="evidence" value="ECO:0007669"/>
    <property type="project" value="TreeGrafter"/>
</dbReference>
<dbReference type="PANTHER" id="PTHR11097:SF8">
    <property type="entry name" value="EXOSOME COMPLEX COMPONENT RRP42"/>
    <property type="match status" value="1"/>
</dbReference>
<evidence type="ECO:0000313" key="9">
    <source>
        <dbReference type="Proteomes" id="UP001049176"/>
    </source>
</evidence>
<evidence type="ECO:0000259" key="7">
    <source>
        <dbReference type="Pfam" id="PF01138"/>
    </source>
</evidence>
<evidence type="ECO:0000256" key="3">
    <source>
        <dbReference type="ARBA" id="ARBA00006678"/>
    </source>
</evidence>
<comment type="subcellular location">
    <subcellularLocation>
        <location evidence="1">Cytoplasm</location>
    </subcellularLocation>
    <subcellularLocation>
        <location evidence="2">Nucleus</location>
        <location evidence="2">Nucleolus</location>
    </subcellularLocation>
</comment>